<organism evidence="1 2">
    <name type="scientific">Rhizophagus clarus</name>
    <dbReference type="NCBI Taxonomy" id="94130"/>
    <lineage>
        <taxon>Eukaryota</taxon>
        <taxon>Fungi</taxon>
        <taxon>Fungi incertae sedis</taxon>
        <taxon>Mucoromycota</taxon>
        <taxon>Glomeromycotina</taxon>
        <taxon>Glomeromycetes</taxon>
        <taxon>Glomerales</taxon>
        <taxon>Glomeraceae</taxon>
        <taxon>Rhizophagus</taxon>
    </lineage>
</organism>
<reference evidence="1 2" key="1">
    <citation type="submission" date="2017-11" db="EMBL/GenBank/DDBJ databases">
        <title>The genome of Rhizophagus clarus HR1 reveals common genetic basis of auxotrophy among arbuscular mycorrhizal fungi.</title>
        <authorList>
            <person name="Kobayashi Y."/>
        </authorList>
    </citation>
    <scope>NUCLEOTIDE SEQUENCE [LARGE SCALE GENOMIC DNA]</scope>
    <source>
        <strain evidence="1 2">HR1</strain>
    </source>
</reference>
<comment type="caution">
    <text evidence="1">The sequence shown here is derived from an EMBL/GenBank/DDBJ whole genome shotgun (WGS) entry which is preliminary data.</text>
</comment>
<name>A0A2Z6QR13_9GLOM</name>
<dbReference type="AlphaFoldDB" id="A0A2Z6QR13"/>
<evidence type="ECO:0000313" key="2">
    <source>
        <dbReference type="Proteomes" id="UP000247702"/>
    </source>
</evidence>
<protein>
    <submittedName>
        <fullName evidence="1">Uncharacterized protein</fullName>
    </submittedName>
</protein>
<accession>A0A2Z6QR13</accession>
<evidence type="ECO:0000313" key="1">
    <source>
        <dbReference type="EMBL" id="GBB91905.1"/>
    </source>
</evidence>
<dbReference type="Proteomes" id="UP000247702">
    <property type="component" value="Unassembled WGS sequence"/>
</dbReference>
<sequence>MNYVLNIWNYYTKWDGRLSIIYLAADSLVRLKIEWNNYLFEKNIAPNIARIYYILTVCHKKDDLVFRGSPSSNITGIKSSVDLISRI</sequence>
<dbReference type="EMBL" id="BEXD01001041">
    <property type="protein sequence ID" value="GBB91905.1"/>
    <property type="molecule type" value="Genomic_DNA"/>
</dbReference>
<proteinExistence type="predicted"/>
<gene>
    <name evidence="1" type="ORF">RclHR1_19350001</name>
</gene>
<keyword evidence="2" id="KW-1185">Reference proteome</keyword>